<dbReference type="OrthoDB" id="9757559at2"/>
<keyword evidence="1" id="KW-0472">Membrane</keyword>
<dbReference type="KEGG" id="pphe:PP2015_752"/>
<evidence type="ECO:0000313" key="3">
    <source>
        <dbReference type="EMBL" id="TLX46658.1"/>
    </source>
</evidence>
<feature type="transmembrane region" description="Helical" evidence="1">
    <location>
        <begin position="39"/>
        <end position="57"/>
    </location>
</feature>
<gene>
    <name evidence="3" type="ORF">C1E24_12695</name>
    <name evidence="2" type="ORF">PP2015_752</name>
</gene>
<reference evidence="2 4" key="1">
    <citation type="submission" date="2015-11" db="EMBL/GenBank/DDBJ databases">
        <authorList>
            <person name="Zhang Y."/>
            <person name="Guo Z."/>
        </authorList>
    </citation>
    <scope>NUCLEOTIDE SEQUENCE [LARGE SCALE GENOMIC DNA]</scope>
    <source>
        <strain evidence="2 4">KCTC 12086</strain>
    </source>
</reference>
<evidence type="ECO:0000313" key="5">
    <source>
        <dbReference type="Proteomes" id="UP000309186"/>
    </source>
</evidence>
<dbReference type="AlphaFoldDB" id="A0A0S2JYN4"/>
<dbReference type="EMBL" id="CP013187">
    <property type="protein sequence ID" value="ALO41271.1"/>
    <property type="molecule type" value="Genomic_DNA"/>
</dbReference>
<keyword evidence="4" id="KW-1185">Reference proteome</keyword>
<dbReference type="STRING" id="161398.PP2015_752"/>
<evidence type="ECO:0008006" key="6">
    <source>
        <dbReference type="Google" id="ProtNLM"/>
    </source>
</evidence>
<dbReference type="PATRIC" id="fig|161398.10.peg.766"/>
<reference evidence="3 5" key="2">
    <citation type="submission" date="2018-01" db="EMBL/GenBank/DDBJ databases">
        <title>Co-occurrence of chitin degradation, pigmentation and bioactivity in marine Pseudoalteromonas.</title>
        <authorList>
            <person name="Paulsen S."/>
            <person name="Gram L."/>
            <person name="Machado H."/>
        </authorList>
    </citation>
    <scope>NUCLEOTIDE SEQUENCE [LARGE SCALE GENOMIC DNA]</scope>
    <source>
        <strain evidence="3 5">S3663</strain>
    </source>
</reference>
<accession>A0A0S2JYN4</accession>
<organism evidence="2 4">
    <name type="scientific">Pseudoalteromonas phenolica</name>
    <dbReference type="NCBI Taxonomy" id="161398"/>
    <lineage>
        <taxon>Bacteria</taxon>
        <taxon>Pseudomonadati</taxon>
        <taxon>Pseudomonadota</taxon>
        <taxon>Gammaproteobacteria</taxon>
        <taxon>Alteromonadales</taxon>
        <taxon>Pseudoalteromonadaceae</taxon>
        <taxon>Pseudoalteromonas</taxon>
    </lineage>
</organism>
<keyword evidence="1" id="KW-0812">Transmembrane</keyword>
<protein>
    <recommendedName>
        <fullName evidence="6">Orphan protein</fullName>
    </recommendedName>
</protein>
<evidence type="ECO:0000313" key="4">
    <source>
        <dbReference type="Proteomes" id="UP000061457"/>
    </source>
</evidence>
<evidence type="ECO:0000313" key="2">
    <source>
        <dbReference type="EMBL" id="ALO41271.1"/>
    </source>
</evidence>
<sequence>MNVLIIIGSLVISLLILIPLLERYQESLGLHKMQKYSKYILPLVMVSLVIKLIYMLWHGN</sequence>
<dbReference type="Proteomes" id="UP000061457">
    <property type="component" value="Chromosome I"/>
</dbReference>
<keyword evidence="1" id="KW-1133">Transmembrane helix</keyword>
<dbReference type="Proteomes" id="UP000309186">
    <property type="component" value="Unassembled WGS sequence"/>
</dbReference>
<name>A0A0S2JYN4_9GAMM</name>
<dbReference type="RefSeq" id="WP_058029026.1">
    <property type="nucleotide sequence ID" value="NZ_CP013187.1"/>
</dbReference>
<proteinExistence type="predicted"/>
<evidence type="ECO:0000256" key="1">
    <source>
        <dbReference type="SAM" id="Phobius"/>
    </source>
</evidence>
<dbReference type="EMBL" id="PPSW01000020">
    <property type="protein sequence ID" value="TLX46658.1"/>
    <property type="molecule type" value="Genomic_DNA"/>
</dbReference>